<dbReference type="Pfam" id="PF13439">
    <property type="entry name" value="Glyco_transf_4"/>
    <property type="match status" value="1"/>
</dbReference>
<evidence type="ECO:0000259" key="1">
    <source>
        <dbReference type="Pfam" id="PF00534"/>
    </source>
</evidence>
<dbReference type="EMBL" id="QPMM01000007">
    <property type="protein sequence ID" value="RFS22019.1"/>
    <property type="molecule type" value="Genomic_DNA"/>
</dbReference>
<gene>
    <name evidence="3" type="ORF">DVR12_15360</name>
</gene>
<protein>
    <submittedName>
        <fullName evidence="3">Glycosyltransferase family 1 protein</fullName>
    </submittedName>
</protein>
<evidence type="ECO:0000259" key="2">
    <source>
        <dbReference type="Pfam" id="PF13439"/>
    </source>
</evidence>
<dbReference type="Pfam" id="PF00534">
    <property type="entry name" value="Glycos_transf_1"/>
    <property type="match status" value="1"/>
</dbReference>
<dbReference type="GO" id="GO:0016758">
    <property type="term" value="F:hexosyltransferase activity"/>
    <property type="evidence" value="ECO:0007669"/>
    <property type="project" value="TreeGrafter"/>
</dbReference>
<dbReference type="InterPro" id="IPR001296">
    <property type="entry name" value="Glyco_trans_1"/>
</dbReference>
<reference evidence="3 4" key="1">
    <citation type="submission" date="2018-07" db="EMBL/GenBank/DDBJ databases">
        <title>Chitinophaga K2CV101002-2 sp. nov., isolated from a monsoon evergreen broad-leaved forest soil.</title>
        <authorList>
            <person name="Lv Y."/>
        </authorList>
    </citation>
    <scope>NUCLEOTIDE SEQUENCE [LARGE SCALE GENOMIC DNA]</scope>
    <source>
        <strain evidence="3 4">GDMCC 1.1288</strain>
    </source>
</reference>
<dbReference type="RefSeq" id="WP_116976669.1">
    <property type="nucleotide sequence ID" value="NZ_QPMM01000007.1"/>
</dbReference>
<keyword evidence="3" id="KW-0808">Transferase</keyword>
<accession>A0A3E1Y988</accession>
<proteinExistence type="predicted"/>
<feature type="domain" description="Glycosyltransferase subfamily 4-like N-terminal" evidence="2">
    <location>
        <begin position="15"/>
        <end position="185"/>
    </location>
</feature>
<dbReference type="AlphaFoldDB" id="A0A3E1Y988"/>
<dbReference type="CDD" id="cd03801">
    <property type="entry name" value="GT4_PimA-like"/>
    <property type="match status" value="1"/>
</dbReference>
<evidence type="ECO:0000313" key="3">
    <source>
        <dbReference type="EMBL" id="RFS22019.1"/>
    </source>
</evidence>
<dbReference type="InterPro" id="IPR028098">
    <property type="entry name" value="Glyco_trans_4-like_N"/>
</dbReference>
<dbReference type="Proteomes" id="UP000260644">
    <property type="component" value="Unassembled WGS sequence"/>
</dbReference>
<keyword evidence="4" id="KW-1185">Reference proteome</keyword>
<dbReference type="SUPFAM" id="SSF53756">
    <property type="entry name" value="UDP-Glycosyltransferase/glycogen phosphorylase"/>
    <property type="match status" value="1"/>
</dbReference>
<dbReference type="PANTHER" id="PTHR45947">
    <property type="entry name" value="SULFOQUINOVOSYL TRANSFERASE SQD2"/>
    <property type="match status" value="1"/>
</dbReference>
<dbReference type="PANTHER" id="PTHR45947:SF3">
    <property type="entry name" value="SULFOQUINOVOSYL TRANSFERASE SQD2"/>
    <property type="match status" value="1"/>
</dbReference>
<organism evidence="3 4">
    <name type="scientific">Chitinophaga silvatica</name>
    <dbReference type="NCBI Taxonomy" id="2282649"/>
    <lineage>
        <taxon>Bacteria</taxon>
        <taxon>Pseudomonadati</taxon>
        <taxon>Bacteroidota</taxon>
        <taxon>Chitinophagia</taxon>
        <taxon>Chitinophagales</taxon>
        <taxon>Chitinophagaceae</taxon>
        <taxon>Chitinophaga</taxon>
    </lineage>
</organism>
<sequence>MKNILIISYEFPPIIGGAGVYAHDLAIGLVKNGQKVDLLTYQTPGNTAFLAAFSATWNITCHTISGKPLVHFYQLYKRLNTLIKQHSYDLIIFSDARAKKMGAFFAGALKSISNRSVSVLHGGEQSSFFNNPSRMLKLSGIPTKMMQFLAQQQRIVVVSKAEYELWESSPLKSKLQLIQHGIDTEIFYKRSMDEVTELKSRLKLNPSKKIVLSASRLVKPKGQEVLLECLPAILKEVQDTICIIAGDGDHLPVLRRRAKELGIEEQVLFTGGLARAELSQYLAVCDVFVLPSQYYESFGLVYLEAAACGKTSIAGNRGGTSEAIVNGETGYLIDPFCREELTGRVVELLRNEKLRNQLSISAYERVLTTFSNTAMAGKIVSR</sequence>
<comment type="caution">
    <text evidence="3">The sequence shown here is derived from an EMBL/GenBank/DDBJ whole genome shotgun (WGS) entry which is preliminary data.</text>
</comment>
<dbReference type="Gene3D" id="3.40.50.2000">
    <property type="entry name" value="Glycogen Phosphorylase B"/>
    <property type="match status" value="2"/>
</dbReference>
<dbReference type="InterPro" id="IPR050194">
    <property type="entry name" value="Glycosyltransferase_grp1"/>
</dbReference>
<feature type="domain" description="Glycosyl transferase family 1" evidence="1">
    <location>
        <begin position="197"/>
        <end position="364"/>
    </location>
</feature>
<dbReference type="OrthoDB" id="9811239at2"/>
<evidence type="ECO:0000313" key="4">
    <source>
        <dbReference type="Proteomes" id="UP000260644"/>
    </source>
</evidence>
<name>A0A3E1Y988_9BACT</name>